<dbReference type="EMBL" id="JARRTL010000063">
    <property type="protein sequence ID" value="MEC0488036.1"/>
    <property type="molecule type" value="Genomic_DNA"/>
</dbReference>
<dbReference type="Proteomes" id="UP000036168">
    <property type="component" value="Unassembled WGS sequence"/>
</dbReference>
<evidence type="ECO:0000313" key="1">
    <source>
        <dbReference type="EMBL" id="KRT92216.1"/>
    </source>
</evidence>
<proteinExistence type="predicted"/>
<dbReference type="InterPro" id="IPR013325">
    <property type="entry name" value="RNA_pol_sigma_r2"/>
</dbReference>
<gene>
    <name evidence="1" type="ORF">AB447_222595</name>
    <name evidence="2" type="ORF">P8828_25160</name>
</gene>
<evidence type="ECO:0000313" key="2">
    <source>
        <dbReference type="EMBL" id="MEC0488036.1"/>
    </source>
</evidence>
<reference evidence="1" key="2">
    <citation type="submission" date="2015-10" db="EMBL/GenBank/DDBJ databases">
        <authorList>
            <person name="Gilbert D.G."/>
        </authorList>
    </citation>
    <scope>NUCLEOTIDE SEQUENCE</scope>
    <source>
        <strain evidence="1">GO-13</strain>
    </source>
</reference>
<dbReference type="EMBL" id="LECW02000033">
    <property type="protein sequence ID" value="KRT92216.1"/>
    <property type="molecule type" value="Genomic_DNA"/>
</dbReference>
<dbReference type="RefSeq" id="WP_048356558.1">
    <property type="nucleotide sequence ID" value="NZ_CP023481.1"/>
</dbReference>
<organism evidence="1 3">
    <name type="scientific">Bacillus glycinifermentans</name>
    <dbReference type="NCBI Taxonomy" id="1664069"/>
    <lineage>
        <taxon>Bacteria</taxon>
        <taxon>Bacillati</taxon>
        <taxon>Bacillota</taxon>
        <taxon>Bacilli</taxon>
        <taxon>Bacillales</taxon>
        <taxon>Bacillaceae</taxon>
        <taxon>Bacillus</taxon>
    </lineage>
</organism>
<reference evidence="2 4" key="3">
    <citation type="submission" date="2023-03" db="EMBL/GenBank/DDBJ databases">
        <title>Agriculturally important microbes genome sequencing.</title>
        <authorList>
            <person name="Dunlap C."/>
        </authorList>
    </citation>
    <scope>NUCLEOTIDE SEQUENCE [LARGE SCALE GENOMIC DNA]</scope>
    <source>
        <strain evidence="2 4">CBP-3203</strain>
    </source>
</reference>
<dbReference type="Proteomes" id="UP001341297">
    <property type="component" value="Unassembled WGS sequence"/>
</dbReference>
<accession>A0A0T6BLZ2</accession>
<comment type="caution">
    <text evidence="1">The sequence shown here is derived from an EMBL/GenBank/DDBJ whole genome shotgun (WGS) entry which is preliminary data.</text>
</comment>
<protein>
    <submittedName>
        <fullName evidence="2">Sigma factor</fullName>
    </submittedName>
</protein>
<dbReference type="SUPFAM" id="SSF88946">
    <property type="entry name" value="Sigma2 domain of RNA polymerase sigma factors"/>
    <property type="match status" value="1"/>
</dbReference>
<sequence length="211" mass="24395">MKINKNLISVIEKYQGTKDPSIFNQVFEHFQYLIKGVALKYTKNCRLLYDDMVSVLNERLWFCIDNFDSTRTDDIENHLKVQLFRCAIDFTRGKQMTYVNRRIPVDTTAEENAATFESDEHFNLEEYVISRTSGEIKTDHDKRQLIKALTENTDSITTAIVTEHLSSERPTYASIGKKVGVHYKKVERVIKGLAKNYDASKHGELNAYLSV</sequence>
<evidence type="ECO:0000313" key="3">
    <source>
        <dbReference type="Proteomes" id="UP000036168"/>
    </source>
</evidence>
<evidence type="ECO:0000313" key="4">
    <source>
        <dbReference type="Proteomes" id="UP001341297"/>
    </source>
</evidence>
<keyword evidence="4" id="KW-1185">Reference proteome</keyword>
<dbReference type="GO" id="GO:0003700">
    <property type="term" value="F:DNA-binding transcription factor activity"/>
    <property type="evidence" value="ECO:0007669"/>
    <property type="project" value="InterPro"/>
</dbReference>
<dbReference type="AlphaFoldDB" id="A0A0T6BLZ2"/>
<reference evidence="1 3" key="1">
    <citation type="journal article" date="2015" name="Int. J. Syst. Evol. Microbiol.">
        <title>Bacillus glycinifermentans sp. nov., isolated from fermented soybean paste.</title>
        <authorList>
            <person name="Kim S.J."/>
            <person name="Dunlap C.A."/>
            <person name="Kwon S.W."/>
            <person name="Rooney A.P."/>
        </authorList>
    </citation>
    <scope>NUCLEOTIDE SEQUENCE [LARGE SCALE GENOMIC DNA]</scope>
    <source>
        <strain evidence="1 3">GO-13</strain>
    </source>
</reference>
<dbReference type="GO" id="GO:0006352">
    <property type="term" value="P:DNA-templated transcription initiation"/>
    <property type="evidence" value="ECO:0007669"/>
    <property type="project" value="InterPro"/>
</dbReference>
<name>A0A0T6BLZ2_9BACI</name>